<proteinExistence type="predicted"/>
<dbReference type="InterPro" id="IPR000073">
    <property type="entry name" value="AB_hydrolase_1"/>
</dbReference>
<feature type="transmembrane region" description="Helical" evidence="1">
    <location>
        <begin position="180"/>
        <end position="202"/>
    </location>
</feature>
<evidence type="ECO:0000313" key="4">
    <source>
        <dbReference type="Proteomes" id="UP000076871"/>
    </source>
</evidence>
<protein>
    <recommendedName>
        <fullName evidence="2">AB hydrolase-1 domain-containing protein</fullName>
    </recommendedName>
</protein>
<keyword evidence="1" id="KW-1133">Transmembrane helix</keyword>
<accession>A0A165GHZ3</accession>
<gene>
    <name evidence="3" type="ORF">LAESUDRAFT_755880</name>
</gene>
<feature type="domain" description="AB hydrolase-1" evidence="2">
    <location>
        <begin position="246"/>
        <end position="375"/>
    </location>
</feature>
<dbReference type="RefSeq" id="XP_040768114.1">
    <property type="nucleotide sequence ID" value="XM_040912095.1"/>
</dbReference>
<keyword evidence="1" id="KW-0472">Membrane</keyword>
<dbReference type="STRING" id="1314785.A0A165GHZ3"/>
<keyword evidence="1" id="KW-0812">Transmembrane</keyword>
<organism evidence="3 4">
    <name type="scientific">Laetiporus sulphureus 93-53</name>
    <dbReference type="NCBI Taxonomy" id="1314785"/>
    <lineage>
        <taxon>Eukaryota</taxon>
        <taxon>Fungi</taxon>
        <taxon>Dikarya</taxon>
        <taxon>Basidiomycota</taxon>
        <taxon>Agaricomycotina</taxon>
        <taxon>Agaricomycetes</taxon>
        <taxon>Polyporales</taxon>
        <taxon>Laetiporus</taxon>
    </lineage>
</organism>
<dbReference type="Proteomes" id="UP000076871">
    <property type="component" value="Unassembled WGS sequence"/>
</dbReference>
<evidence type="ECO:0000259" key="2">
    <source>
        <dbReference type="Pfam" id="PF12697"/>
    </source>
</evidence>
<dbReference type="GeneID" id="63829123"/>
<dbReference type="AlphaFoldDB" id="A0A165GHZ3"/>
<dbReference type="InterPro" id="IPR029058">
    <property type="entry name" value="AB_hydrolase_fold"/>
</dbReference>
<dbReference type="PANTHER" id="PTHR37471:SF1">
    <property type="entry name" value="AB HYDROLASE-1 DOMAIN-CONTAINING PROTEIN"/>
    <property type="match status" value="1"/>
</dbReference>
<name>A0A165GHZ3_9APHY</name>
<feature type="transmembrane region" description="Helical" evidence="1">
    <location>
        <begin position="12"/>
        <end position="30"/>
    </location>
</feature>
<dbReference type="PANTHER" id="PTHR37471">
    <property type="entry name" value="UNNAMED PRODUCT"/>
    <property type="match status" value="1"/>
</dbReference>
<feature type="transmembrane region" description="Helical" evidence="1">
    <location>
        <begin position="42"/>
        <end position="59"/>
    </location>
</feature>
<dbReference type="OrthoDB" id="6431331at2759"/>
<sequence>MLFQVDYIVIRALITSLRLVIPLSIAYTLLSYYSGHWIYSKWLGWYALVEVAFYALVYLPRRRMLQKPAVLPPTPSHEERRILFNKCLPYLCKAKGAKGWFLTLDKPHSYISREQLVDVLLLHVFNARREELRAGRKDELEDYIARVEATVGHKFEDESNAGQKGMMPTLDEVRVLHRPLIWYFNVAFVDTCMSLTLLWNGFGHYEVHRRIPCFPPRASVLFSNRSPHPELGYWYRPHRSKSKLPVLFLHGVGIGLTPYVPFLLDIVSADPDVGIVAIENLSISSRISEPILKRHAMMDAIRQILDHHRLSQVVIAAHSYGSVITTHILRDPALSPRVAAMVLIDPVAPLAYMPDPMYNFVYRQPRLVSEWMLWYFVCRDPDISRVIQRNFFFTESALWKDDLDGRKYTVVLGGEDLLLDTKEIRRYFTGEEGEEFRWQREGVEVIYRGDIGHEEVLFTQERRRPMLKALMDFVRIPEQ</sequence>
<dbReference type="Pfam" id="PF12697">
    <property type="entry name" value="Abhydrolase_6"/>
    <property type="match status" value="1"/>
</dbReference>
<dbReference type="Gene3D" id="3.40.50.1820">
    <property type="entry name" value="alpha/beta hydrolase"/>
    <property type="match status" value="1"/>
</dbReference>
<keyword evidence="4" id="KW-1185">Reference proteome</keyword>
<reference evidence="3 4" key="1">
    <citation type="journal article" date="2016" name="Mol. Biol. Evol.">
        <title>Comparative Genomics of Early-Diverging Mushroom-Forming Fungi Provides Insights into the Origins of Lignocellulose Decay Capabilities.</title>
        <authorList>
            <person name="Nagy L.G."/>
            <person name="Riley R."/>
            <person name="Tritt A."/>
            <person name="Adam C."/>
            <person name="Daum C."/>
            <person name="Floudas D."/>
            <person name="Sun H."/>
            <person name="Yadav J.S."/>
            <person name="Pangilinan J."/>
            <person name="Larsson K.H."/>
            <person name="Matsuura K."/>
            <person name="Barry K."/>
            <person name="Labutti K."/>
            <person name="Kuo R."/>
            <person name="Ohm R.A."/>
            <person name="Bhattacharya S.S."/>
            <person name="Shirouzu T."/>
            <person name="Yoshinaga Y."/>
            <person name="Martin F.M."/>
            <person name="Grigoriev I.V."/>
            <person name="Hibbett D.S."/>
        </authorList>
    </citation>
    <scope>NUCLEOTIDE SEQUENCE [LARGE SCALE GENOMIC DNA]</scope>
    <source>
        <strain evidence="3 4">93-53</strain>
    </source>
</reference>
<dbReference type="EMBL" id="KV427609">
    <property type="protein sequence ID" value="KZT10374.1"/>
    <property type="molecule type" value="Genomic_DNA"/>
</dbReference>
<evidence type="ECO:0000256" key="1">
    <source>
        <dbReference type="SAM" id="Phobius"/>
    </source>
</evidence>
<dbReference type="SUPFAM" id="SSF53474">
    <property type="entry name" value="alpha/beta-Hydrolases"/>
    <property type="match status" value="1"/>
</dbReference>
<evidence type="ECO:0000313" key="3">
    <source>
        <dbReference type="EMBL" id="KZT10374.1"/>
    </source>
</evidence>
<dbReference type="InParanoid" id="A0A165GHZ3"/>